<evidence type="ECO:0000313" key="2">
    <source>
        <dbReference type="Proteomes" id="UP000037151"/>
    </source>
</evidence>
<organism evidence="1 2">
    <name type="scientific">Streptomyces acidiscabies</name>
    <dbReference type="NCBI Taxonomy" id="42234"/>
    <lineage>
        <taxon>Bacteria</taxon>
        <taxon>Bacillati</taxon>
        <taxon>Actinomycetota</taxon>
        <taxon>Actinomycetes</taxon>
        <taxon>Kitasatosporales</taxon>
        <taxon>Streptomycetaceae</taxon>
        <taxon>Streptomyces</taxon>
    </lineage>
</organism>
<accession>A0A0L0JTG8</accession>
<proteinExistence type="predicted"/>
<reference evidence="2" key="1">
    <citation type="submission" date="2014-07" db="EMBL/GenBank/DDBJ databases">
        <title>Genome sequencing of plant-pathogenic Streptomyces species.</title>
        <authorList>
            <person name="Harrison J."/>
            <person name="Sapp M."/>
            <person name="Thwaites R."/>
            <person name="Studholme D.J."/>
        </authorList>
    </citation>
    <scope>NUCLEOTIDE SEQUENCE [LARGE SCALE GENOMIC DNA]</scope>
    <source>
        <strain evidence="2">NCPPB 4445</strain>
    </source>
</reference>
<comment type="caution">
    <text evidence="1">The sequence shown here is derived from an EMBL/GenBank/DDBJ whole genome shotgun (WGS) entry which is preliminary data.</text>
</comment>
<name>A0A0L0JTG8_9ACTN</name>
<sequence length="91" mass="9611">MREGKPEGFMAIADAEVDGLPVRRTERAGWGLFAAAADRLPPQLSLGPLLFTRSPYDPPAAGVVSARSALAQRVSALPDGPLDVTWLPAET</sequence>
<dbReference type="AlphaFoldDB" id="A0A0L0JTG8"/>
<protein>
    <submittedName>
        <fullName evidence="1">Uncharacterized protein</fullName>
    </submittedName>
</protein>
<dbReference type="Proteomes" id="UP000037151">
    <property type="component" value="Unassembled WGS sequence"/>
</dbReference>
<evidence type="ECO:0000313" key="1">
    <source>
        <dbReference type="EMBL" id="KND28740.1"/>
    </source>
</evidence>
<dbReference type="PATRIC" id="fig|42234.21.peg.6814"/>
<gene>
    <name evidence="1" type="ORF">IQ63_33100</name>
</gene>
<dbReference type="EMBL" id="JPPY01000186">
    <property type="protein sequence ID" value="KND28740.1"/>
    <property type="molecule type" value="Genomic_DNA"/>
</dbReference>